<organism evidence="9 10">
    <name type="scientific">Postechiella marina</name>
    <dbReference type="NCBI Taxonomy" id="943941"/>
    <lineage>
        <taxon>Bacteria</taxon>
        <taxon>Pseudomonadati</taxon>
        <taxon>Bacteroidota</taxon>
        <taxon>Flavobacteriia</taxon>
        <taxon>Flavobacteriales</taxon>
        <taxon>Flavobacteriaceae</taxon>
        <taxon>Postechiella</taxon>
    </lineage>
</organism>
<evidence type="ECO:0000313" key="10">
    <source>
        <dbReference type="Proteomes" id="UP001501496"/>
    </source>
</evidence>
<evidence type="ECO:0000256" key="4">
    <source>
        <dbReference type="ARBA" id="ARBA00023136"/>
    </source>
</evidence>
<accession>A0ABP8C436</accession>
<keyword evidence="6" id="KW-0456">Lyase</keyword>
<evidence type="ECO:0000256" key="7">
    <source>
        <dbReference type="SAM" id="Phobius"/>
    </source>
</evidence>
<protein>
    <submittedName>
        <fullName evidence="9">HTTM domain-containing protein</fullName>
    </submittedName>
</protein>
<feature type="transmembrane region" description="Helical" evidence="7">
    <location>
        <begin position="72"/>
        <end position="91"/>
    </location>
</feature>
<sequence>MFGYKYRLGIIGFTLLWAGTYFMQKASYNNHYYLLILLSAIMALQPANKYFSIDAKLNPNIKSISMPQWCKGVFILQMFIVYTYASVAKIYPDWLDTTVMEILMRGKKHYIIVGELLQNKTLHYILAYGGILFDGLIIPLLLYKPTRKVAFILSIFFHLFNSFIFQVGIFPYLSLAFALFFFDPKVIHKLFLKQKPFYKEDALIIPSYKTPFLILFGIYFLIQIGLPLRHNFIKDNVLWTEEGHRLSWRMMLRAKHGIATFKVFDKKTEKTINIKLSDYLTKKQQRLVTTKPDVIWQFAQHLKQSFNTNGQDVSVFVNCRVKVNGKPYKQLINPKTDLANIEWQTFKHSDWILPSKQD</sequence>
<keyword evidence="4 7" id="KW-0472">Membrane</keyword>
<keyword evidence="3 7" id="KW-1133">Transmembrane helix</keyword>
<dbReference type="Pfam" id="PF05090">
    <property type="entry name" value="HTTM"/>
    <property type="match status" value="1"/>
</dbReference>
<feature type="transmembrane region" description="Helical" evidence="7">
    <location>
        <begin position="202"/>
        <end position="222"/>
    </location>
</feature>
<evidence type="ECO:0000256" key="3">
    <source>
        <dbReference type="ARBA" id="ARBA00022989"/>
    </source>
</evidence>
<gene>
    <name evidence="9" type="ORF">GCM10022291_09840</name>
</gene>
<reference evidence="10" key="1">
    <citation type="journal article" date="2019" name="Int. J. Syst. Evol. Microbiol.">
        <title>The Global Catalogue of Microorganisms (GCM) 10K type strain sequencing project: providing services to taxonomists for standard genome sequencing and annotation.</title>
        <authorList>
            <consortium name="The Broad Institute Genomics Platform"/>
            <consortium name="The Broad Institute Genome Sequencing Center for Infectious Disease"/>
            <person name="Wu L."/>
            <person name="Ma J."/>
        </authorList>
    </citation>
    <scope>NUCLEOTIDE SEQUENCE [LARGE SCALE GENOMIC DNA]</scope>
    <source>
        <strain evidence="10">JCM 17630</strain>
    </source>
</reference>
<evidence type="ECO:0000256" key="6">
    <source>
        <dbReference type="ARBA" id="ARBA00023239"/>
    </source>
</evidence>
<comment type="caution">
    <text evidence="9">The sequence shown here is derived from an EMBL/GenBank/DDBJ whole genome shotgun (WGS) entry which is preliminary data.</text>
</comment>
<feature type="transmembrane region" description="Helical" evidence="7">
    <location>
        <begin position="32"/>
        <end position="51"/>
    </location>
</feature>
<name>A0ABP8C436_9FLAO</name>
<dbReference type="PANTHER" id="PTHR12639">
    <property type="entry name" value="VITAMIN K-DEPENDENT GAMMA-CARBOXYLASE"/>
    <property type="match status" value="1"/>
</dbReference>
<evidence type="ECO:0000259" key="8">
    <source>
        <dbReference type="SMART" id="SM00752"/>
    </source>
</evidence>
<dbReference type="SMART" id="SM00752">
    <property type="entry name" value="HTTM"/>
    <property type="match status" value="1"/>
</dbReference>
<dbReference type="InterPro" id="IPR011020">
    <property type="entry name" value="HTTM-like"/>
</dbReference>
<dbReference type="InterPro" id="IPR007782">
    <property type="entry name" value="VKG_COase"/>
</dbReference>
<feature type="transmembrane region" description="Helical" evidence="7">
    <location>
        <begin position="155"/>
        <end position="182"/>
    </location>
</feature>
<proteinExistence type="predicted"/>
<dbReference type="Pfam" id="PF22777">
    <property type="entry name" value="VKGC_lumenal_dom"/>
    <property type="match status" value="1"/>
</dbReference>
<keyword evidence="2 7" id="KW-0812">Transmembrane</keyword>
<dbReference type="Proteomes" id="UP001501496">
    <property type="component" value="Unassembled WGS sequence"/>
</dbReference>
<feature type="transmembrane region" description="Helical" evidence="7">
    <location>
        <begin position="125"/>
        <end position="143"/>
    </location>
</feature>
<dbReference type="InterPro" id="IPR053935">
    <property type="entry name" value="VKGC_lumenal_dom"/>
</dbReference>
<evidence type="ECO:0000313" key="9">
    <source>
        <dbReference type="EMBL" id="GAA4233267.1"/>
    </source>
</evidence>
<evidence type="ECO:0000256" key="2">
    <source>
        <dbReference type="ARBA" id="ARBA00022692"/>
    </source>
</evidence>
<keyword evidence="10" id="KW-1185">Reference proteome</keyword>
<comment type="subcellular location">
    <subcellularLocation>
        <location evidence="1">Endomembrane system</location>
        <topology evidence="1">Multi-pass membrane protein</topology>
    </subcellularLocation>
</comment>
<dbReference type="InterPro" id="IPR053934">
    <property type="entry name" value="HTTM_dom"/>
</dbReference>
<dbReference type="EMBL" id="BAABCA010000002">
    <property type="protein sequence ID" value="GAA4233267.1"/>
    <property type="molecule type" value="Genomic_DNA"/>
</dbReference>
<evidence type="ECO:0000256" key="1">
    <source>
        <dbReference type="ARBA" id="ARBA00004127"/>
    </source>
</evidence>
<evidence type="ECO:0000256" key="5">
    <source>
        <dbReference type="ARBA" id="ARBA00023157"/>
    </source>
</evidence>
<dbReference type="PANTHER" id="PTHR12639:SF7">
    <property type="entry name" value="HTTM DOMAIN-CONTAINING PROTEIN"/>
    <property type="match status" value="1"/>
</dbReference>
<feature type="domain" description="HTTM-like" evidence="8">
    <location>
        <begin position="1"/>
        <end position="186"/>
    </location>
</feature>
<keyword evidence="5" id="KW-1015">Disulfide bond</keyword>